<accession>A0A915DJH4</accession>
<dbReference type="InterPro" id="IPR001888">
    <property type="entry name" value="Transposase_1"/>
</dbReference>
<dbReference type="InterPro" id="IPR052709">
    <property type="entry name" value="Transposase-MT_Hybrid"/>
</dbReference>
<dbReference type="Gene3D" id="3.30.420.10">
    <property type="entry name" value="Ribonuclease H-like superfamily/Ribonuclease H"/>
    <property type="match status" value="1"/>
</dbReference>
<protein>
    <submittedName>
        <fullName evidence="2">Transposase</fullName>
    </submittedName>
</protein>
<evidence type="ECO:0000313" key="1">
    <source>
        <dbReference type="Proteomes" id="UP000887574"/>
    </source>
</evidence>
<dbReference type="PANTHER" id="PTHR46060">
    <property type="entry name" value="MARINER MOS1 TRANSPOSASE-LIKE PROTEIN"/>
    <property type="match status" value="1"/>
</dbReference>
<reference evidence="2" key="1">
    <citation type="submission" date="2022-11" db="UniProtKB">
        <authorList>
            <consortium name="WormBaseParasite"/>
        </authorList>
    </citation>
    <scope>IDENTIFICATION</scope>
</reference>
<proteinExistence type="predicted"/>
<dbReference type="PANTHER" id="PTHR46060:SF1">
    <property type="entry name" value="MARINER MOS1 TRANSPOSASE-LIKE PROTEIN"/>
    <property type="match status" value="1"/>
</dbReference>
<evidence type="ECO:0000313" key="2">
    <source>
        <dbReference type="WBParaSite" id="jg20093"/>
    </source>
</evidence>
<organism evidence="1 2">
    <name type="scientific">Ditylenchus dipsaci</name>
    <dbReference type="NCBI Taxonomy" id="166011"/>
    <lineage>
        <taxon>Eukaryota</taxon>
        <taxon>Metazoa</taxon>
        <taxon>Ecdysozoa</taxon>
        <taxon>Nematoda</taxon>
        <taxon>Chromadorea</taxon>
        <taxon>Rhabditida</taxon>
        <taxon>Tylenchina</taxon>
        <taxon>Tylenchomorpha</taxon>
        <taxon>Sphaerularioidea</taxon>
        <taxon>Anguinidae</taxon>
        <taxon>Anguininae</taxon>
        <taxon>Ditylenchus</taxon>
    </lineage>
</organism>
<dbReference type="Pfam" id="PF01359">
    <property type="entry name" value="Transposase_1"/>
    <property type="match status" value="1"/>
</dbReference>
<name>A0A915DJH4_9BILA</name>
<dbReference type="GO" id="GO:0003676">
    <property type="term" value="F:nucleic acid binding"/>
    <property type="evidence" value="ECO:0007669"/>
    <property type="project" value="InterPro"/>
</dbReference>
<sequence>MPKGHTITADVYCEQLDRVQKALNEKREHCKKTLFLHDNATPDKAKKTKNKLEKLGWTVVPHPPYSPDLATTNYKLFRSLQNALKEKEFKTVKEIRMFIKDFLASKPSVSLSVLSLNQAIDGKNLSNTKAITYQNKCFALSIVVGSR</sequence>
<dbReference type="InterPro" id="IPR036397">
    <property type="entry name" value="RNaseH_sf"/>
</dbReference>
<dbReference type="WBParaSite" id="jg20093">
    <property type="protein sequence ID" value="jg20093"/>
    <property type="gene ID" value="jg20093"/>
</dbReference>
<dbReference type="Proteomes" id="UP000887574">
    <property type="component" value="Unplaced"/>
</dbReference>
<dbReference type="AlphaFoldDB" id="A0A915DJH4"/>
<keyword evidence="1" id="KW-1185">Reference proteome</keyword>